<protein>
    <submittedName>
        <fullName evidence="1">Uncharacterized protein</fullName>
    </submittedName>
</protein>
<dbReference type="AlphaFoldDB" id="A0AAV1RTJ1"/>
<evidence type="ECO:0000313" key="1">
    <source>
        <dbReference type="EMBL" id="CAK7338619.1"/>
    </source>
</evidence>
<keyword evidence="2" id="KW-1185">Reference proteome</keyword>
<evidence type="ECO:0000313" key="2">
    <source>
        <dbReference type="Proteomes" id="UP001314170"/>
    </source>
</evidence>
<accession>A0AAV1RTJ1</accession>
<name>A0AAV1RTJ1_9ROSI</name>
<sequence length="103" mass="11606">MATRIESRLQSKLELGERKDFVIDVMRDGRLGIVVKKELYVLLVGEDLDSYDTLEDTLATEELVEAELNEVKLSLNSVVGLSEPRTLKLRGNGQHMKGKGIYE</sequence>
<organism evidence="1 2">
    <name type="scientific">Dovyalis caffra</name>
    <dbReference type="NCBI Taxonomy" id="77055"/>
    <lineage>
        <taxon>Eukaryota</taxon>
        <taxon>Viridiplantae</taxon>
        <taxon>Streptophyta</taxon>
        <taxon>Embryophyta</taxon>
        <taxon>Tracheophyta</taxon>
        <taxon>Spermatophyta</taxon>
        <taxon>Magnoliopsida</taxon>
        <taxon>eudicotyledons</taxon>
        <taxon>Gunneridae</taxon>
        <taxon>Pentapetalae</taxon>
        <taxon>rosids</taxon>
        <taxon>fabids</taxon>
        <taxon>Malpighiales</taxon>
        <taxon>Salicaceae</taxon>
        <taxon>Flacourtieae</taxon>
        <taxon>Dovyalis</taxon>
    </lineage>
</organism>
<reference evidence="1 2" key="1">
    <citation type="submission" date="2024-01" db="EMBL/GenBank/DDBJ databases">
        <authorList>
            <person name="Waweru B."/>
        </authorList>
    </citation>
    <scope>NUCLEOTIDE SEQUENCE [LARGE SCALE GENOMIC DNA]</scope>
</reference>
<gene>
    <name evidence="1" type="ORF">DCAF_LOCUS13667</name>
</gene>
<dbReference type="Proteomes" id="UP001314170">
    <property type="component" value="Unassembled WGS sequence"/>
</dbReference>
<dbReference type="EMBL" id="CAWUPB010001154">
    <property type="protein sequence ID" value="CAK7338619.1"/>
    <property type="molecule type" value="Genomic_DNA"/>
</dbReference>
<comment type="caution">
    <text evidence="1">The sequence shown here is derived from an EMBL/GenBank/DDBJ whole genome shotgun (WGS) entry which is preliminary data.</text>
</comment>
<proteinExistence type="predicted"/>